<accession>A0A444WZF7</accession>
<dbReference type="Pfam" id="PF02721">
    <property type="entry name" value="DUF223"/>
    <property type="match status" value="1"/>
</dbReference>
<comment type="caution">
    <text evidence="2">The sequence shown here is derived from an EMBL/GenBank/DDBJ whole genome shotgun (WGS) entry which is preliminary data.</text>
</comment>
<gene>
    <name evidence="2" type="ORF">Ahy_B10g101302</name>
</gene>
<evidence type="ECO:0000259" key="1">
    <source>
        <dbReference type="Pfam" id="PF02721"/>
    </source>
</evidence>
<dbReference type="Proteomes" id="UP000289738">
    <property type="component" value="Chromosome B10"/>
</dbReference>
<protein>
    <recommendedName>
        <fullName evidence="1">Replication protein A 70 kDa DNA-binding subunit B/D first OB fold domain-containing protein</fullName>
    </recommendedName>
</protein>
<dbReference type="InterPro" id="IPR012340">
    <property type="entry name" value="NA-bd_OB-fold"/>
</dbReference>
<dbReference type="CDD" id="cd04480">
    <property type="entry name" value="RPA1_DBD_A_like"/>
    <property type="match status" value="1"/>
</dbReference>
<proteinExistence type="predicted"/>
<evidence type="ECO:0000313" key="2">
    <source>
        <dbReference type="EMBL" id="RYQ82732.1"/>
    </source>
</evidence>
<dbReference type="SUPFAM" id="SSF50249">
    <property type="entry name" value="Nucleic acid-binding proteins"/>
    <property type="match status" value="1"/>
</dbReference>
<keyword evidence="3" id="KW-1185">Reference proteome</keyword>
<dbReference type="Gene3D" id="2.40.50.140">
    <property type="entry name" value="Nucleic acid-binding proteins"/>
    <property type="match status" value="1"/>
</dbReference>
<organism evidence="2 3">
    <name type="scientific">Arachis hypogaea</name>
    <name type="common">Peanut</name>
    <dbReference type="NCBI Taxonomy" id="3818"/>
    <lineage>
        <taxon>Eukaryota</taxon>
        <taxon>Viridiplantae</taxon>
        <taxon>Streptophyta</taxon>
        <taxon>Embryophyta</taxon>
        <taxon>Tracheophyta</taxon>
        <taxon>Spermatophyta</taxon>
        <taxon>Magnoliopsida</taxon>
        <taxon>eudicotyledons</taxon>
        <taxon>Gunneridae</taxon>
        <taxon>Pentapetalae</taxon>
        <taxon>rosids</taxon>
        <taxon>fabids</taxon>
        <taxon>Fabales</taxon>
        <taxon>Fabaceae</taxon>
        <taxon>Papilionoideae</taxon>
        <taxon>50 kb inversion clade</taxon>
        <taxon>dalbergioids sensu lato</taxon>
        <taxon>Dalbergieae</taxon>
        <taxon>Pterocarpus clade</taxon>
        <taxon>Arachis</taxon>
    </lineage>
</organism>
<evidence type="ECO:0000313" key="3">
    <source>
        <dbReference type="Proteomes" id="UP000289738"/>
    </source>
</evidence>
<dbReference type="PANTHER" id="PTHR47165">
    <property type="entry name" value="OS03G0429900 PROTEIN"/>
    <property type="match status" value="1"/>
</dbReference>
<reference evidence="2 3" key="1">
    <citation type="submission" date="2019-01" db="EMBL/GenBank/DDBJ databases">
        <title>Sequencing of cultivated peanut Arachis hypogaea provides insights into genome evolution and oil improvement.</title>
        <authorList>
            <person name="Chen X."/>
        </authorList>
    </citation>
    <scope>NUCLEOTIDE SEQUENCE [LARGE SCALE GENOMIC DNA]</scope>
    <source>
        <strain evidence="3">cv. Fuhuasheng</strain>
        <tissue evidence="2">Leaves</tissue>
    </source>
</reference>
<name>A0A444WZF7_ARAHY</name>
<dbReference type="AlphaFoldDB" id="A0A444WZF7"/>
<feature type="domain" description="Replication protein A 70 kDa DNA-binding subunit B/D first OB fold" evidence="1">
    <location>
        <begin position="23"/>
        <end position="111"/>
    </location>
</feature>
<dbReference type="InterPro" id="IPR003871">
    <property type="entry name" value="RFA1B/D_OB_1st"/>
</dbReference>
<dbReference type="PANTHER" id="PTHR47165:SF4">
    <property type="entry name" value="OS03G0429900 PROTEIN"/>
    <property type="match status" value="1"/>
</dbReference>
<dbReference type="EMBL" id="SDMP01000020">
    <property type="protein sequence ID" value="RYQ82732.1"/>
    <property type="molecule type" value="Genomic_DNA"/>
</dbReference>
<sequence>MATSYDSINSITYSRLCNENVRKIKARIIRLWKVPSKFDKSKTAYLEMVLIDDKCDKIHCSVKNYLAKMFENDMIEEKVYVFSNFLIEESSGIYLPTTHVYRITFKKESRIVNTINDRNIPDNHFNFLNHADILRQTNEKANLFGA</sequence>